<dbReference type="GO" id="GO:0003700">
    <property type="term" value="F:DNA-binding transcription factor activity"/>
    <property type="evidence" value="ECO:0007669"/>
    <property type="project" value="InterPro"/>
</dbReference>
<dbReference type="Pfam" id="PF00392">
    <property type="entry name" value="GntR"/>
    <property type="match status" value="1"/>
</dbReference>
<dbReference type="CDD" id="cd07377">
    <property type="entry name" value="WHTH_GntR"/>
    <property type="match status" value="1"/>
</dbReference>
<dbReference type="RefSeq" id="WP_027890227.1">
    <property type="nucleotide sequence ID" value="NZ_CALXYH010000012.1"/>
</dbReference>
<dbReference type="Gene3D" id="1.10.10.10">
    <property type="entry name" value="Winged helix-like DNA-binding domain superfamily/Winged helix DNA-binding domain"/>
    <property type="match status" value="1"/>
</dbReference>
<feature type="domain" description="HTH gntR-type" evidence="4">
    <location>
        <begin position="16"/>
        <end position="83"/>
    </location>
</feature>
<gene>
    <name evidence="5" type="primary">ydfH_1</name>
    <name evidence="5" type="ORF">SAMEA4364220_01575</name>
</gene>
<dbReference type="AlphaFoldDB" id="A0A239TY13"/>
<dbReference type="EMBL" id="LT906446">
    <property type="protein sequence ID" value="SNV02289.1"/>
    <property type="molecule type" value="Genomic_DNA"/>
</dbReference>
<reference evidence="5 6" key="1">
    <citation type="submission" date="2017-06" db="EMBL/GenBank/DDBJ databases">
        <authorList>
            <consortium name="Pathogen Informatics"/>
        </authorList>
    </citation>
    <scope>NUCLEOTIDE SEQUENCE [LARGE SCALE GENOMIC DNA]</scope>
    <source>
        <strain evidence="5 6">NCTC10570</strain>
    </source>
</reference>
<dbReference type="PANTHER" id="PTHR43537:SF24">
    <property type="entry name" value="GLUCONATE OPERON TRANSCRIPTIONAL REPRESSOR"/>
    <property type="match status" value="1"/>
</dbReference>
<evidence type="ECO:0000256" key="3">
    <source>
        <dbReference type="ARBA" id="ARBA00023163"/>
    </source>
</evidence>
<dbReference type="InterPro" id="IPR036388">
    <property type="entry name" value="WH-like_DNA-bd_sf"/>
</dbReference>
<dbReference type="Gene3D" id="1.20.120.530">
    <property type="entry name" value="GntR ligand-binding domain-like"/>
    <property type="match status" value="1"/>
</dbReference>
<evidence type="ECO:0000313" key="5">
    <source>
        <dbReference type="EMBL" id="SNV02289.1"/>
    </source>
</evidence>
<name>A0A239TY13_9FIRM</name>
<evidence type="ECO:0000256" key="1">
    <source>
        <dbReference type="ARBA" id="ARBA00023015"/>
    </source>
</evidence>
<keyword evidence="2" id="KW-0238">DNA-binding</keyword>
<keyword evidence="3" id="KW-0804">Transcription</keyword>
<dbReference type="Pfam" id="PF07729">
    <property type="entry name" value="FCD"/>
    <property type="match status" value="1"/>
</dbReference>
<dbReference type="SMART" id="SM00895">
    <property type="entry name" value="FCD"/>
    <property type="match status" value="1"/>
</dbReference>
<dbReference type="SUPFAM" id="SSF46785">
    <property type="entry name" value="Winged helix' DNA-binding domain"/>
    <property type="match status" value="1"/>
</dbReference>
<dbReference type="InterPro" id="IPR011711">
    <property type="entry name" value="GntR_C"/>
</dbReference>
<dbReference type="SUPFAM" id="SSF48008">
    <property type="entry name" value="GntR ligand-binding domain-like"/>
    <property type="match status" value="1"/>
</dbReference>
<dbReference type="PROSITE" id="PS50949">
    <property type="entry name" value="HTH_GNTR"/>
    <property type="match status" value="1"/>
</dbReference>
<dbReference type="PANTHER" id="PTHR43537">
    <property type="entry name" value="TRANSCRIPTIONAL REGULATOR, GNTR FAMILY"/>
    <property type="match status" value="1"/>
</dbReference>
<protein>
    <submittedName>
        <fullName evidence="5">Uncharacterized HTH-type transcriptional regulator ydfH</fullName>
    </submittedName>
</protein>
<dbReference type="Proteomes" id="UP000215383">
    <property type="component" value="Chromosome 1"/>
</dbReference>
<dbReference type="SMART" id="SM00345">
    <property type="entry name" value="HTH_GNTR"/>
    <property type="match status" value="1"/>
</dbReference>
<dbReference type="GeneID" id="78507572"/>
<dbReference type="InterPro" id="IPR000524">
    <property type="entry name" value="Tscrpt_reg_HTH_GntR"/>
</dbReference>
<sequence>MDKLDIEACKKDNPFIILTDIIYRHLKNDIMQGILLPGDKIVESKIAQQLNVSRTPVNVALSRALKDGWLERRSKRFLTVRKISPQECFYLYEARKFLEGQAAYLAAKRITKAELMVLKEILLNFRKGNDKPIDDELFCKNDERFHDLVVKAAHNDYILEMYKRIKPDLQRYRYHYKQLIIERNTNENVYMYHYSIYLALKSRLSVVAKDEIESDISSMHGMIFAGNILAKFNL</sequence>
<proteinExistence type="predicted"/>
<keyword evidence="1" id="KW-0805">Transcription regulation</keyword>
<accession>A0A239TY13</accession>
<dbReference type="GO" id="GO:0003677">
    <property type="term" value="F:DNA binding"/>
    <property type="evidence" value="ECO:0007669"/>
    <property type="project" value="UniProtKB-KW"/>
</dbReference>
<evidence type="ECO:0000313" key="6">
    <source>
        <dbReference type="Proteomes" id="UP000215383"/>
    </source>
</evidence>
<dbReference type="eggNOG" id="COG1802">
    <property type="taxonomic scope" value="Bacteria"/>
</dbReference>
<dbReference type="InterPro" id="IPR008920">
    <property type="entry name" value="TF_FadR/GntR_C"/>
</dbReference>
<evidence type="ECO:0000256" key="2">
    <source>
        <dbReference type="ARBA" id="ARBA00023125"/>
    </source>
</evidence>
<organism evidence="5 6">
    <name type="scientific">Megamonas hypermegale</name>
    <dbReference type="NCBI Taxonomy" id="158847"/>
    <lineage>
        <taxon>Bacteria</taxon>
        <taxon>Bacillati</taxon>
        <taxon>Bacillota</taxon>
        <taxon>Negativicutes</taxon>
        <taxon>Selenomonadales</taxon>
        <taxon>Selenomonadaceae</taxon>
        <taxon>Megamonas</taxon>
    </lineage>
</organism>
<evidence type="ECO:0000259" key="4">
    <source>
        <dbReference type="PROSITE" id="PS50949"/>
    </source>
</evidence>
<keyword evidence="6" id="KW-1185">Reference proteome</keyword>
<dbReference type="InterPro" id="IPR036390">
    <property type="entry name" value="WH_DNA-bd_sf"/>
</dbReference>